<reference evidence="3 4" key="1">
    <citation type="submission" date="2017-06" db="EMBL/GenBank/DDBJ databases">
        <title>A platform for efficient transgenesis in Macrostomum lignano, a flatworm model organism for stem cell research.</title>
        <authorList>
            <person name="Berezikov E."/>
        </authorList>
    </citation>
    <scope>NUCLEOTIDE SEQUENCE [LARGE SCALE GENOMIC DNA]</scope>
    <source>
        <strain evidence="3">DV1</strain>
        <tissue evidence="3">Whole organism</tissue>
    </source>
</reference>
<dbReference type="Proteomes" id="UP000215902">
    <property type="component" value="Unassembled WGS sequence"/>
</dbReference>
<evidence type="ECO:0000313" key="4">
    <source>
        <dbReference type="Proteomes" id="UP000215902"/>
    </source>
</evidence>
<dbReference type="EMBL" id="NIVC01003283">
    <property type="protein sequence ID" value="PAA52212.1"/>
    <property type="molecule type" value="Genomic_DNA"/>
</dbReference>
<evidence type="ECO:0000259" key="2">
    <source>
        <dbReference type="SMART" id="SM00198"/>
    </source>
</evidence>
<evidence type="ECO:0000313" key="3">
    <source>
        <dbReference type="EMBL" id="PAA52212.1"/>
    </source>
</evidence>
<evidence type="ECO:0000256" key="1">
    <source>
        <dbReference type="SAM" id="Phobius"/>
    </source>
</evidence>
<keyword evidence="1" id="KW-0472">Membrane</keyword>
<dbReference type="STRING" id="282301.A0A267DUN5"/>
<dbReference type="SMART" id="SM00198">
    <property type="entry name" value="SCP"/>
    <property type="match status" value="1"/>
</dbReference>
<dbReference type="AlphaFoldDB" id="A0A267DUN5"/>
<dbReference type="Gene3D" id="3.40.33.10">
    <property type="entry name" value="CAP"/>
    <property type="match status" value="1"/>
</dbReference>
<dbReference type="PANTHER" id="PTHR10334">
    <property type="entry name" value="CYSTEINE-RICH SECRETORY PROTEIN-RELATED"/>
    <property type="match status" value="1"/>
</dbReference>
<gene>
    <name evidence="3" type="ORF">BOX15_Mlig033476g2</name>
</gene>
<feature type="transmembrane region" description="Helical" evidence="1">
    <location>
        <begin position="510"/>
        <end position="533"/>
    </location>
</feature>
<accession>A0A267DUN5</accession>
<comment type="caution">
    <text evidence="3">The sequence shown here is derived from an EMBL/GenBank/DDBJ whole genome shotgun (WGS) entry which is preliminary data.</text>
</comment>
<dbReference type="InterPro" id="IPR001283">
    <property type="entry name" value="CRISP-related"/>
</dbReference>
<keyword evidence="1" id="KW-1133">Transmembrane helix</keyword>
<keyword evidence="1" id="KW-0812">Transmembrane</keyword>
<organism evidence="3 4">
    <name type="scientific">Macrostomum lignano</name>
    <dbReference type="NCBI Taxonomy" id="282301"/>
    <lineage>
        <taxon>Eukaryota</taxon>
        <taxon>Metazoa</taxon>
        <taxon>Spiralia</taxon>
        <taxon>Lophotrochozoa</taxon>
        <taxon>Platyhelminthes</taxon>
        <taxon>Rhabditophora</taxon>
        <taxon>Macrostomorpha</taxon>
        <taxon>Macrostomida</taxon>
        <taxon>Macrostomidae</taxon>
        <taxon>Macrostomum</taxon>
    </lineage>
</organism>
<dbReference type="SUPFAM" id="SSF55797">
    <property type="entry name" value="PR-1-like"/>
    <property type="match status" value="1"/>
</dbReference>
<feature type="non-terminal residue" evidence="3">
    <location>
        <position position="1"/>
    </location>
</feature>
<dbReference type="InterPro" id="IPR014044">
    <property type="entry name" value="CAP_dom"/>
</dbReference>
<name>A0A267DUN5_9PLAT</name>
<dbReference type="InterPro" id="IPR035940">
    <property type="entry name" value="CAP_sf"/>
</dbReference>
<protein>
    <recommendedName>
        <fullName evidence="2">SCP domain-containing protein</fullName>
    </recommendedName>
</protein>
<proteinExistence type="predicted"/>
<dbReference type="OrthoDB" id="6120460at2759"/>
<feature type="domain" description="SCP" evidence="2">
    <location>
        <begin position="53"/>
        <end position="190"/>
    </location>
</feature>
<dbReference type="Pfam" id="PF00188">
    <property type="entry name" value="CAP"/>
    <property type="match status" value="1"/>
</dbReference>
<keyword evidence="4" id="KW-1185">Reference proteome</keyword>
<sequence length="539" mass="58144">RYESSAVRSHSRLRVSMSRDIIHLKFLQMLPLLMLLLPLLLLPANVNAALSASQKTEFVNIHNRLREAVYPRATKMNFLTWNTRLESLAQAASEKCKFEHYYGGDYEGLGENIYMGYRTNVSEITLAWHIEKAIYNYTAASCNPAGKLTTCGHYKQLISDGVLEVGCGHYVCSGSNLVFCEYSSGSKVYTSGGSACSKCPSYRGLCLNGMCVNSSIVSQSDVQAYNPGAKVSSTECKLNCSNCGVSQSIPGSLDCYCKCASGIGTGAYCENRVADSKSTCSVCSNLTTPCLNGGTDLKGASCACQCPATFVGPRCQVYRQFYLNGMRLSIIAEQFCAFDRCLQVPVTRTMFKTSIWSRLRPAVAQAINAFCTASEANFALCCPSAARQTPSADKKLIADADVGYLDNEDMFTDDVGLLGVVVYANSSSTANTLCPAARRRRSTLQAMVAQSVLQSAIQQFNSTVSGNLSSCCGVTVRSAVTYNSYVKYNVEEIIDGASNGCGRSGFDGELLLLLLLLLLMPSMMILGPAAELVGNFALL</sequence>